<evidence type="ECO:0000313" key="1">
    <source>
        <dbReference type="EnsemblPlants" id="AVESA.00010b.r2.7AG1198540.1.CDS.1"/>
    </source>
</evidence>
<proteinExistence type="predicted"/>
<reference evidence="1" key="2">
    <citation type="submission" date="2025-09" db="UniProtKB">
        <authorList>
            <consortium name="EnsemblPlants"/>
        </authorList>
    </citation>
    <scope>IDENTIFICATION</scope>
</reference>
<accession>A0ACD5ZIM6</accession>
<dbReference type="EnsemblPlants" id="AVESA.00010b.r2.7AG1198540.1">
    <property type="protein sequence ID" value="AVESA.00010b.r2.7AG1198540.1.CDS.1"/>
    <property type="gene ID" value="AVESA.00010b.r2.7AG1198540"/>
</dbReference>
<protein>
    <submittedName>
        <fullName evidence="1">Uncharacterized protein</fullName>
    </submittedName>
</protein>
<evidence type="ECO:0000313" key="2">
    <source>
        <dbReference type="Proteomes" id="UP001732700"/>
    </source>
</evidence>
<organism evidence="1 2">
    <name type="scientific">Avena sativa</name>
    <name type="common">Oat</name>
    <dbReference type="NCBI Taxonomy" id="4498"/>
    <lineage>
        <taxon>Eukaryota</taxon>
        <taxon>Viridiplantae</taxon>
        <taxon>Streptophyta</taxon>
        <taxon>Embryophyta</taxon>
        <taxon>Tracheophyta</taxon>
        <taxon>Spermatophyta</taxon>
        <taxon>Magnoliopsida</taxon>
        <taxon>Liliopsida</taxon>
        <taxon>Poales</taxon>
        <taxon>Poaceae</taxon>
        <taxon>BOP clade</taxon>
        <taxon>Pooideae</taxon>
        <taxon>Poodae</taxon>
        <taxon>Poeae</taxon>
        <taxon>Poeae Chloroplast Group 1 (Aveneae type)</taxon>
        <taxon>Aveninae</taxon>
        <taxon>Avena</taxon>
    </lineage>
</organism>
<name>A0ACD5ZIM6_AVESA</name>
<reference evidence="1" key="1">
    <citation type="submission" date="2021-05" db="EMBL/GenBank/DDBJ databases">
        <authorList>
            <person name="Scholz U."/>
            <person name="Mascher M."/>
            <person name="Fiebig A."/>
        </authorList>
    </citation>
    <scope>NUCLEOTIDE SEQUENCE [LARGE SCALE GENOMIC DNA]</scope>
</reference>
<sequence length="226" mass="24146">MSDNTVNPQPQGTPAAAAATNGGAAAGEQRTPVSQKVLSVSGNLAQLLPTGSVMTYQTLAPSFTNQGQCHTPNWWISLGLVAVLTATCVFFAFTDTVVHKNGKVYYGVAVRGRLNVFNLSEDDEDKMFQKDVLATLGLEKQDFVHATLSAVVFLALAFSDVGLQNCFFPHAGADTKELLKNLPLGISTFATLIFTIFPSRRSFIGCKQDPNSVARSKKAQTAQSSV</sequence>
<dbReference type="Proteomes" id="UP001732700">
    <property type="component" value="Chromosome 7A"/>
</dbReference>
<keyword evidence="2" id="KW-1185">Reference proteome</keyword>